<dbReference type="InterPro" id="IPR008928">
    <property type="entry name" value="6-hairpin_glycosidase_sf"/>
</dbReference>
<dbReference type="EMBL" id="BAAARY010000025">
    <property type="protein sequence ID" value="GAA2531358.1"/>
    <property type="molecule type" value="Genomic_DNA"/>
</dbReference>
<comment type="caution">
    <text evidence="1">The sequence shown here is derived from an EMBL/GenBank/DDBJ whole genome shotgun (WGS) entry which is preliminary data.</text>
</comment>
<dbReference type="PROSITE" id="PS51318">
    <property type="entry name" value="TAT"/>
    <property type="match status" value="1"/>
</dbReference>
<dbReference type="InterPro" id="IPR006311">
    <property type="entry name" value="TAT_signal"/>
</dbReference>
<evidence type="ECO:0000313" key="1">
    <source>
        <dbReference type="EMBL" id="GAA2531358.1"/>
    </source>
</evidence>
<sequence>MSGIERRQFLRGLAGTVAVAVAGGRLLEAGPAWASAGSRSQSVHEAVVRDAAMLWTRPPTGWWNAPFVGDGVVVAQVYTADHGTNLTFAVSPAGTSWETPTSRFTLPLAGTVTEVRWELNPWDAELTGVVTTTRGSLLLTATVPRGSGVLLVSVQGRAGEQRTSPLSGGSDGFGWHDRRDGSQRWIVVGQPGHSPRRMLAADLNKIRADHRRWWHDYYAGSFVSVPDKTLQRFHWLQVYAAASIARSDPAGGLDTPATLAATNHLELHPASNAAAEGGWPQSFEHLLSAMPGAGLKSGDTENPIMAWNLPEIWASYRYSLDDRVLRDVLQPMLRSAVGHYANSLVDGEGGRLHLPSTYAPGFGDVEDCTYDLSLLRWAATRLVESARPGTAGYGELHRWRSLLQRLVPYHTDDSGVLIGAGVRLPFSQPNPSHLLWMHPLGEKSWRRAADRQLMRRSLEHWSSMPTAWNGRSYLSAAAMAVTTDAPEEALGWLRQVTDGGAHADSRMLPIGLYREGRGLQTGGSFEAAQVMLRMLVSGDEIVEVFGGLPKSWHDVSVSGLRAPGAFVLDASRSAGRTDWVRVHSDSKVDRSLLLRHGIAGPVEVRDEAGRRVATDLVGPGVLRLRPRAGATLEVHRVGSDGSTDVRNVTALSAGRRWGYTATSAEDTEFTS</sequence>
<name>A0ABP6B4K2_9ACTN</name>
<dbReference type="PANTHER" id="PTHR31084">
    <property type="entry name" value="ALPHA-L-FUCOSIDASE 2"/>
    <property type="match status" value="1"/>
</dbReference>
<evidence type="ECO:0000313" key="2">
    <source>
        <dbReference type="Proteomes" id="UP001499978"/>
    </source>
</evidence>
<evidence type="ECO:0008006" key="3">
    <source>
        <dbReference type="Google" id="ProtNLM"/>
    </source>
</evidence>
<accession>A0ABP6B4K2</accession>
<keyword evidence="2" id="KW-1185">Reference proteome</keyword>
<protein>
    <recommendedName>
        <fullName evidence="3">Alpha-L-fucosidase</fullName>
    </recommendedName>
</protein>
<reference evidence="2" key="1">
    <citation type="journal article" date="2019" name="Int. J. Syst. Evol. Microbiol.">
        <title>The Global Catalogue of Microorganisms (GCM) 10K type strain sequencing project: providing services to taxonomists for standard genome sequencing and annotation.</title>
        <authorList>
            <consortium name="The Broad Institute Genomics Platform"/>
            <consortium name="The Broad Institute Genome Sequencing Center for Infectious Disease"/>
            <person name="Wu L."/>
            <person name="Ma J."/>
        </authorList>
    </citation>
    <scope>NUCLEOTIDE SEQUENCE [LARGE SCALE GENOMIC DNA]</scope>
    <source>
        <strain evidence="2">JCM 3367</strain>
    </source>
</reference>
<dbReference type="PANTHER" id="PTHR31084:SF0">
    <property type="entry name" value="ALPHA-L-FUCOSIDASE 2"/>
    <property type="match status" value="1"/>
</dbReference>
<organism evidence="1 2">
    <name type="scientific">Pilimelia columellifera subsp. columellifera</name>
    <dbReference type="NCBI Taxonomy" id="706583"/>
    <lineage>
        <taxon>Bacteria</taxon>
        <taxon>Bacillati</taxon>
        <taxon>Actinomycetota</taxon>
        <taxon>Actinomycetes</taxon>
        <taxon>Micromonosporales</taxon>
        <taxon>Micromonosporaceae</taxon>
        <taxon>Pilimelia</taxon>
    </lineage>
</organism>
<dbReference type="NCBIfam" id="TIGR01409">
    <property type="entry name" value="TAT_signal_seq"/>
    <property type="match status" value="1"/>
</dbReference>
<proteinExistence type="predicted"/>
<dbReference type="Gene3D" id="1.50.10.10">
    <property type="match status" value="1"/>
</dbReference>
<dbReference type="Proteomes" id="UP001499978">
    <property type="component" value="Unassembled WGS sequence"/>
</dbReference>
<dbReference type="SUPFAM" id="SSF48208">
    <property type="entry name" value="Six-hairpin glycosidases"/>
    <property type="match status" value="1"/>
</dbReference>
<dbReference type="InterPro" id="IPR019546">
    <property type="entry name" value="TAT_signal_bac_arc"/>
</dbReference>
<gene>
    <name evidence="1" type="ORF">GCM10010201_33630</name>
</gene>
<dbReference type="InterPro" id="IPR012341">
    <property type="entry name" value="6hp_glycosidase-like_sf"/>
</dbReference>